<sequence>MPTQLMVRDRQIGVIFGESFSAEQRSSSTTKMVRVDCANPQSLSTNDFVTGLGQNNAVLVMLVVASACSVGIVLLGFIQFYYVARYLSHPWLRGNMAFLVALFPVCTFCSISAMYVPSAGNLLFTFSYSYAIICLYRLVSVIKDSFGSWEAASISLSQSKTRIHFRVAPICCCMPCLPTVEPSVWYPISTGIVTASVLVGVFGCHALCKLSLEKLGPFQFVFIYRIVDATQAFYGLQSLVLYIIAATNNMPCGELLTPSDKVFWYNHFMLICEMFIMSLIVTFSVSPSRSAMFDLHPDAEKSQVEIAQHAQCRRCTVANITRKSSVESEKDDKSLSSLYTVHK</sequence>
<evidence type="ECO:0000256" key="2">
    <source>
        <dbReference type="ARBA" id="ARBA00022692"/>
    </source>
</evidence>
<feature type="transmembrane region" description="Helical" evidence="5">
    <location>
        <begin position="96"/>
        <end position="116"/>
    </location>
</feature>
<reference evidence="7" key="1">
    <citation type="submission" date="2016-11" db="UniProtKB">
        <authorList>
            <consortium name="WormBaseParasite"/>
        </authorList>
    </citation>
    <scope>IDENTIFICATION</scope>
</reference>
<accession>A0A1I7XWV5</accession>
<dbReference type="SMART" id="SM01417">
    <property type="entry name" value="Solute_trans_a"/>
    <property type="match status" value="1"/>
</dbReference>
<dbReference type="Pfam" id="PF03619">
    <property type="entry name" value="Solute_trans_a"/>
    <property type="match status" value="2"/>
</dbReference>
<feature type="transmembrane region" description="Helical" evidence="5">
    <location>
        <begin position="186"/>
        <end position="208"/>
    </location>
</feature>
<keyword evidence="4 5" id="KW-0472">Membrane</keyword>
<feature type="transmembrane region" description="Helical" evidence="5">
    <location>
        <begin position="264"/>
        <end position="285"/>
    </location>
</feature>
<proteinExistence type="predicted"/>
<organism evidence="6 7">
    <name type="scientific">Steinernema glaseri</name>
    <dbReference type="NCBI Taxonomy" id="37863"/>
    <lineage>
        <taxon>Eukaryota</taxon>
        <taxon>Metazoa</taxon>
        <taxon>Ecdysozoa</taxon>
        <taxon>Nematoda</taxon>
        <taxon>Chromadorea</taxon>
        <taxon>Rhabditida</taxon>
        <taxon>Tylenchina</taxon>
        <taxon>Panagrolaimomorpha</taxon>
        <taxon>Strongyloidoidea</taxon>
        <taxon>Steinernematidae</taxon>
        <taxon>Steinernema</taxon>
    </lineage>
</organism>
<dbReference type="InterPro" id="IPR005178">
    <property type="entry name" value="Ostalpha/TMEM184C"/>
</dbReference>
<protein>
    <submittedName>
        <fullName evidence="7">Organic solute transporter alpha-like protein 2</fullName>
    </submittedName>
</protein>
<feature type="transmembrane region" description="Helical" evidence="5">
    <location>
        <begin position="57"/>
        <end position="84"/>
    </location>
</feature>
<dbReference type="WBParaSite" id="L893_g10416.t1">
    <property type="protein sequence ID" value="L893_g10416.t1"/>
    <property type="gene ID" value="L893_g10416"/>
</dbReference>
<feature type="transmembrane region" description="Helical" evidence="5">
    <location>
        <begin position="220"/>
        <end position="244"/>
    </location>
</feature>
<evidence type="ECO:0000313" key="6">
    <source>
        <dbReference type="Proteomes" id="UP000095287"/>
    </source>
</evidence>
<dbReference type="PANTHER" id="PTHR23423">
    <property type="entry name" value="ORGANIC SOLUTE TRANSPORTER-RELATED"/>
    <property type="match status" value="1"/>
</dbReference>
<keyword evidence="3 5" id="KW-1133">Transmembrane helix</keyword>
<evidence type="ECO:0000256" key="4">
    <source>
        <dbReference type="ARBA" id="ARBA00023136"/>
    </source>
</evidence>
<evidence type="ECO:0000313" key="7">
    <source>
        <dbReference type="WBParaSite" id="L893_g10416.t1"/>
    </source>
</evidence>
<name>A0A1I7XWV5_9BILA</name>
<dbReference type="GO" id="GO:0016020">
    <property type="term" value="C:membrane"/>
    <property type="evidence" value="ECO:0007669"/>
    <property type="project" value="UniProtKB-SubCell"/>
</dbReference>
<keyword evidence="6" id="KW-1185">Reference proteome</keyword>
<keyword evidence="2 5" id="KW-0812">Transmembrane</keyword>
<dbReference type="AlphaFoldDB" id="A0A1I7XWV5"/>
<dbReference type="Proteomes" id="UP000095287">
    <property type="component" value="Unplaced"/>
</dbReference>
<evidence type="ECO:0000256" key="1">
    <source>
        <dbReference type="ARBA" id="ARBA00004141"/>
    </source>
</evidence>
<evidence type="ECO:0000256" key="5">
    <source>
        <dbReference type="SAM" id="Phobius"/>
    </source>
</evidence>
<evidence type="ECO:0000256" key="3">
    <source>
        <dbReference type="ARBA" id="ARBA00022989"/>
    </source>
</evidence>
<feature type="transmembrane region" description="Helical" evidence="5">
    <location>
        <begin position="122"/>
        <end position="142"/>
    </location>
</feature>
<comment type="subcellular location">
    <subcellularLocation>
        <location evidence="1">Membrane</location>
        <topology evidence="1">Multi-pass membrane protein</topology>
    </subcellularLocation>
</comment>